<evidence type="ECO:0000313" key="1">
    <source>
        <dbReference type="EMBL" id="EXB65344.1"/>
    </source>
</evidence>
<dbReference type="PANTHER" id="PTHR31871">
    <property type="entry name" value="OS02G0137100 PROTEIN"/>
    <property type="match status" value="1"/>
</dbReference>
<dbReference type="AlphaFoldDB" id="W9RAK8"/>
<protein>
    <submittedName>
        <fullName evidence="1">Uncharacterized protein</fullName>
    </submittedName>
</protein>
<name>W9RAK8_9ROSA</name>
<sequence>MSPNRQAPSPADTVIAKLSPAATVVTSRKKSFLVHRLIEKCLTFRMTKEECMEALSKSGDVDPVITVHYLIEKCLIMRLSKEESMEALSKHANISPIITCTVWNELQKENKEFFEAYNSHFQSREREILPEKETNQILRKLISDSPGNSDHDT</sequence>
<organism evidence="1 2">
    <name type="scientific">Morus notabilis</name>
    <dbReference type="NCBI Taxonomy" id="981085"/>
    <lineage>
        <taxon>Eukaryota</taxon>
        <taxon>Viridiplantae</taxon>
        <taxon>Streptophyta</taxon>
        <taxon>Embryophyta</taxon>
        <taxon>Tracheophyta</taxon>
        <taxon>Spermatophyta</taxon>
        <taxon>Magnoliopsida</taxon>
        <taxon>eudicotyledons</taxon>
        <taxon>Gunneridae</taxon>
        <taxon>Pentapetalae</taxon>
        <taxon>rosids</taxon>
        <taxon>fabids</taxon>
        <taxon>Rosales</taxon>
        <taxon>Moraceae</taxon>
        <taxon>Moreae</taxon>
        <taxon>Morus</taxon>
    </lineage>
</organism>
<accession>W9RAK8</accession>
<dbReference type="NCBIfam" id="TIGR01589">
    <property type="entry name" value="A_thal_3526"/>
    <property type="match status" value="1"/>
</dbReference>
<dbReference type="Pfam" id="PF09713">
    <property type="entry name" value="A_thal_3526"/>
    <property type="match status" value="2"/>
</dbReference>
<proteinExistence type="predicted"/>
<dbReference type="EMBL" id="KE344510">
    <property type="protein sequence ID" value="EXB65344.1"/>
    <property type="molecule type" value="Genomic_DNA"/>
</dbReference>
<dbReference type="InterPro" id="IPR006476">
    <property type="entry name" value="CHP01589_pln"/>
</dbReference>
<reference evidence="2" key="1">
    <citation type="submission" date="2013-01" db="EMBL/GenBank/DDBJ databases">
        <title>Draft Genome Sequence of a Mulberry Tree, Morus notabilis C.K. Schneid.</title>
        <authorList>
            <person name="He N."/>
            <person name="Zhao S."/>
        </authorList>
    </citation>
    <scope>NUCLEOTIDE SEQUENCE</scope>
</reference>
<gene>
    <name evidence="1" type="ORF">L484_025425</name>
</gene>
<dbReference type="PANTHER" id="PTHR31871:SF61">
    <property type="entry name" value="OS06G0705300 PROTEIN"/>
    <property type="match status" value="1"/>
</dbReference>
<evidence type="ECO:0000313" key="2">
    <source>
        <dbReference type="Proteomes" id="UP000030645"/>
    </source>
</evidence>
<keyword evidence="2" id="KW-1185">Reference proteome</keyword>
<dbReference type="Proteomes" id="UP000030645">
    <property type="component" value="Unassembled WGS sequence"/>
</dbReference>